<dbReference type="Pfam" id="PF09935">
    <property type="entry name" value="DUF2167"/>
    <property type="match status" value="1"/>
</dbReference>
<dbReference type="Proteomes" id="UP000239477">
    <property type="component" value="Chromosome"/>
</dbReference>
<dbReference type="InterPro" id="IPR018682">
    <property type="entry name" value="DUF2167_membr"/>
</dbReference>
<dbReference type="AlphaFoldDB" id="A0A2S0I409"/>
<sequence length="423" mass="46786">MIRRCPMVGISPGTQLSNLSIYRLTLPGMHSKLVRLFQRLLQRLRHARTCRVFHAASTVKQEQHLGFSLVVTVLLALLVCTVAPTSAAPTADPAQAKPAKPLTFKEALSAELEILRNPMVQLILDRGGSIGDGKLLEVIDQAQQAGIAGDLPEDVVARLEVWRKERAIEEAYRKAPWVHGPARIAIKGPVYLQVPKGFKYLAPEAAEMLPHGYKTLSSRALVSNDDDTFGAFITVSEPGHFAPEQLALNADSILHRIQDKFTNPLRNAKGFMDIQHGIVAKPEWIDPPHYDKERHVVSWSHTEPRQTSPRMFAARLGKTWAAELQVITPGDSSTETPIMRAQKVAAAIEFSPGEGYDDADTRTPKAGMSMIDVIGGREFKYIPYIAPQPSTWETIKTPLLRVAPLMFLILALLVGAIRARKEE</sequence>
<keyword evidence="1" id="KW-1133">Transmembrane helix</keyword>
<feature type="transmembrane region" description="Helical" evidence="1">
    <location>
        <begin position="65"/>
        <end position="84"/>
    </location>
</feature>
<keyword evidence="3" id="KW-1185">Reference proteome</keyword>
<dbReference type="EMBL" id="CP023270">
    <property type="protein sequence ID" value="AVJ26527.1"/>
    <property type="molecule type" value="Genomic_DNA"/>
</dbReference>
<proteinExistence type="predicted"/>
<evidence type="ECO:0000256" key="1">
    <source>
        <dbReference type="SAM" id="Phobius"/>
    </source>
</evidence>
<gene>
    <name evidence="2" type="ORF">CLM73_05055</name>
</gene>
<name>A0A2S0I409_9BURK</name>
<evidence type="ECO:0008006" key="4">
    <source>
        <dbReference type="Google" id="ProtNLM"/>
    </source>
</evidence>
<evidence type="ECO:0000313" key="2">
    <source>
        <dbReference type="EMBL" id="AVJ26527.1"/>
    </source>
</evidence>
<keyword evidence="1" id="KW-0812">Transmembrane</keyword>
<accession>A0A2S0I409</accession>
<organism evidence="2 3">
    <name type="scientific">Achromobacter spanius</name>
    <dbReference type="NCBI Taxonomy" id="217203"/>
    <lineage>
        <taxon>Bacteria</taxon>
        <taxon>Pseudomonadati</taxon>
        <taxon>Pseudomonadota</taxon>
        <taxon>Betaproteobacteria</taxon>
        <taxon>Burkholderiales</taxon>
        <taxon>Alcaligenaceae</taxon>
        <taxon>Achromobacter</taxon>
    </lineage>
</organism>
<keyword evidence="1" id="KW-0472">Membrane</keyword>
<evidence type="ECO:0000313" key="3">
    <source>
        <dbReference type="Proteomes" id="UP000239477"/>
    </source>
</evidence>
<protein>
    <recommendedName>
        <fullName evidence="4">DUF2167 domain-containing protein</fullName>
    </recommendedName>
</protein>
<reference evidence="2 3" key="1">
    <citation type="submission" date="2017-09" db="EMBL/GenBank/DDBJ databases">
        <title>Genomic, metabolic, and phenotypic characteristics of bacterial isolates from the natural microbiome of the model nematode Caenorhabditis elegans.</title>
        <authorList>
            <person name="Zimmermann J."/>
            <person name="Obeng N."/>
            <person name="Yang W."/>
            <person name="Obeng O."/>
            <person name="Kissoyan K."/>
            <person name="Pees B."/>
            <person name="Dirksen P."/>
            <person name="Hoppner M."/>
            <person name="Franke A."/>
            <person name="Rosenstiel P."/>
            <person name="Leippe M."/>
            <person name="Dierking K."/>
            <person name="Kaleta C."/>
            <person name="Schulenburg H."/>
        </authorList>
    </citation>
    <scope>NUCLEOTIDE SEQUENCE [LARGE SCALE GENOMIC DNA]</scope>
    <source>
        <strain evidence="2 3">MYb73</strain>
    </source>
</reference>